<feature type="compositionally biased region" description="Basic and acidic residues" evidence="1">
    <location>
        <begin position="45"/>
        <end position="60"/>
    </location>
</feature>
<accession>A0A6J4TYK4</accession>
<evidence type="ECO:0000256" key="1">
    <source>
        <dbReference type="SAM" id="MobiDB-lite"/>
    </source>
</evidence>
<dbReference type="AlphaFoldDB" id="A0A6J4TYK4"/>
<name>A0A6J4TYK4_9ACTN</name>
<feature type="compositionally biased region" description="Basic residues" evidence="1">
    <location>
        <begin position="62"/>
        <end position="73"/>
    </location>
</feature>
<dbReference type="EMBL" id="CADCVT010000465">
    <property type="protein sequence ID" value="CAA9535774.1"/>
    <property type="molecule type" value="Genomic_DNA"/>
</dbReference>
<feature type="region of interest" description="Disordered" evidence="1">
    <location>
        <begin position="1"/>
        <end position="132"/>
    </location>
</feature>
<feature type="non-terminal residue" evidence="2">
    <location>
        <position position="1"/>
    </location>
</feature>
<gene>
    <name evidence="2" type="ORF">AVDCRST_MAG85-4101</name>
</gene>
<feature type="compositionally biased region" description="Basic and acidic residues" evidence="1">
    <location>
        <begin position="1"/>
        <end position="14"/>
    </location>
</feature>
<feature type="compositionally biased region" description="Basic residues" evidence="1">
    <location>
        <begin position="31"/>
        <end position="44"/>
    </location>
</feature>
<feature type="non-terminal residue" evidence="2">
    <location>
        <position position="132"/>
    </location>
</feature>
<protein>
    <submittedName>
        <fullName evidence="2">Uncharacterized protein</fullName>
    </submittedName>
</protein>
<reference evidence="2" key="1">
    <citation type="submission" date="2020-02" db="EMBL/GenBank/DDBJ databases">
        <authorList>
            <person name="Meier V. D."/>
        </authorList>
    </citation>
    <scope>NUCLEOTIDE SEQUENCE</scope>
    <source>
        <strain evidence="2">AVDCRST_MAG85</strain>
    </source>
</reference>
<sequence length="132" mass="14545">GHRDGAALRADRRPRGAVGVGTGLLAAGRGLPRRLRRRRATGVRRRGEAPRRPRRGDQAHVRAARAPRARRRGAVAGRAGGRRPLARLHDRAPGHRRQAAVGRADVPRRRLPGRRQLQRQPVRVVLGREGAV</sequence>
<evidence type="ECO:0000313" key="2">
    <source>
        <dbReference type="EMBL" id="CAA9535774.1"/>
    </source>
</evidence>
<feature type="compositionally biased region" description="Low complexity" evidence="1">
    <location>
        <begin position="118"/>
        <end position="132"/>
    </location>
</feature>
<proteinExistence type="predicted"/>
<organism evidence="2">
    <name type="scientific">uncultured Solirubrobacteraceae bacterium</name>
    <dbReference type="NCBI Taxonomy" id="1162706"/>
    <lineage>
        <taxon>Bacteria</taxon>
        <taxon>Bacillati</taxon>
        <taxon>Actinomycetota</taxon>
        <taxon>Thermoleophilia</taxon>
        <taxon>Solirubrobacterales</taxon>
        <taxon>Solirubrobacteraceae</taxon>
        <taxon>environmental samples</taxon>
    </lineage>
</organism>